<dbReference type="SUPFAM" id="SSF51445">
    <property type="entry name" value="(Trans)glycosidases"/>
    <property type="match status" value="1"/>
</dbReference>
<comment type="caution">
    <text evidence="1">The sequence shown here is derived from an EMBL/GenBank/DDBJ whole genome shotgun (WGS) entry which is preliminary data.</text>
</comment>
<gene>
    <name evidence="1" type="ORF">F3D71_32350</name>
</gene>
<evidence type="ECO:0000313" key="2">
    <source>
        <dbReference type="Proteomes" id="UP000323717"/>
    </source>
</evidence>
<dbReference type="GO" id="GO:0016798">
    <property type="term" value="F:hydrolase activity, acting on glycosyl bonds"/>
    <property type="evidence" value="ECO:0007669"/>
    <property type="project" value="UniProtKB-KW"/>
</dbReference>
<dbReference type="EMBL" id="VWLE01001096">
    <property type="protein sequence ID" value="KAA3928790.1"/>
    <property type="molecule type" value="Genomic_DNA"/>
</dbReference>
<organism evidence="1 2">
    <name type="scientific">Bacteroides ovatus</name>
    <dbReference type="NCBI Taxonomy" id="28116"/>
    <lineage>
        <taxon>Bacteria</taxon>
        <taxon>Pseudomonadati</taxon>
        <taxon>Bacteroidota</taxon>
        <taxon>Bacteroidia</taxon>
        <taxon>Bacteroidales</taxon>
        <taxon>Bacteroidaceae</taxon>
        <taxon>Bacteroides</taxon>
    </lineage>
</organism>
<name>A0A5M5BME3_BACOV</name>
<keyword evidence="1" id="KW-0858">Xylan degradation</keyword>
<reference evidence="1 2" key="1">
    <citation type="journal article" date="2019" name="Nat. Med.">
        <title>A library of human gut bacterial isolates paired with longitudinal multiomics data enables mechanistic microbiome research.</title>
        <authorList>
            <person name="Poyet M."/>
            <person name="Groussin M."/>
            <person name="Gibbons S.M."/>
            <person name="Avila-Pacheco J."/>
            <person name="Jiang X."/>
            <person name="Kearney S.M."/>
            <person name="Perrotta A.R."/>
            <person name="Berdy B."/>
            <person name="Zhao S."/>
            <person name="Lieberman T.D."/>
            <person name="Swanson P.K."/>
            <person name="Smith M."/>
            <person name="Roesemann S."/>
            <person name="Alexander J.E."/>
            <person name="Rich S.A."/>
            <person name="Livny J."/>
            <person name="Vlamakis H."/>
            <person name="Clish C."/>
            <person name="Bullock K."/>
            <person name="Deik A."/>
            <person name="Scott J."/>
            <person name="Pierce K.A."/>
            <person name="Xavier R.J."/>
            <person name="Alm E.J."/>
        </authorList>
    </citation>
    <scope>NUCLEOTIDE SEQUENCE [LARGE SCALE GENOMIC DNA]</scope>
    <source>
        <strain evidence="1 2">BIOML-A163</strain>
    </source>
</reference>
<protein>
    <submittedName>
        <fullName evidence="1">1,4-beta-xylanase</fullName>
    </submittedName>
</protein>
<keyword evidence="1" id="KW-0624">Polysaccharide degradation</keyword>
<dbReference type="PROSITE" id="PS51257">
    <property type="entry name" value="PROKAR_LIPOPROTEIN"/>
    <property type="match status" value="1"/>
</dbReference>
<dbReference type="InterPro" id="IPR017853">
    <property type="entry name" value="GH"/>
</dbReference>
<feature type="non-terminal residue" evidence="1">
    <location>
        <position position="93"/>
    </location>
</feature>
<proteinExistence type="predicted"/>
<keyword evidence="1" id="KW-0326">Glycosidase</keyword>
<accession>A0A5M5BME3</accession>
<dbReference type="GO" id="GO:0045493">
    <property type="term" value="P:xylan catabolic process"/>
    <property type="evidence" value="ECO:0007669"/>
    <property type="project" value="UniProtKB-KW"/>
</dbReference>
<dbReference type="AlphaFoldDB" id="A0A5M5BME3"/>
<keyword evidence="1" id="KW-0378">Hydrolase</keyword>
<sequence>MKKILLSFFIGVMLIACNQKTVSVREVWTKEQANEWYKQWGWLRGCDFIPSTAINQMEMWQADTFDPVTIDRELGWAEEIGMNCMRVYLHHLV</sequence>
<evidence type="ECO:0000313" key="1">
    <source>
        <dbReference type="EMBL" id="KAA3928790.1"/>
    </source>
</evidence>
<dbReference type="Proteomes" id="UP000323717">
    <property type="component" value="Unassembled WGS sequence"/>
</dbReference>
<keyword evidence="1" id="KW-0119">Carbohydrate metabolism</keyword>